<evidence type="ECO:0000313" key="17">
    <source>
        <dbReference type="Proteomes" id="UP001152320"/>
    </source>
</evidence>
<evidence type="ECO:0000256" key="8">
    <source>
        <dbReference type="ARBA" id="ARBA00023170"/>
    </source>
</evidence>
<keyword evidence="10" id="KW-0393">Immunoglobulin domain</keyword>
<feature type="signal peptide" evidence="14">
    <location>
        <begin position="1"/>
        <end position="28"/>
    </location>
</feature>
<dbReference type="OrthoDB" id="2413561at2759"/>
<keyword evidence="8" id="KW-0675">Receptor</keyword>
<keyword evidence="5 13" id="KW-1133">Transmembrane helix</keyword>
<keyword evidence="9" id="KW-0325">Glycoprotein</keyword>
<keyword evidence="3 13" id="KW-0812">Transmembrane</keyword>
<protein>
    <recommendedName>
        <fullName evidence="15">Ig-like domain-containing protein</fullName>
    </recommendedName>
</protein>
<evidence type="ECO:0000256" key="7">
    <source>
        <dbReference type="ARBA" id="ARBA00023157"/>
    </source>
</evidence>
<evidence type="ECO:0000256" key="5">
    <source>
        <dbReference type="ARBA" id="ARBA00022989"/>
    </source>
</evidence>
<dbReference type="AlphaFoldDB" id="A0A9Q1HHN3"/>
<dbReference type="PANTHER" id="PTHR25466">
    <property type="entry name" value="T-LYMPHOCYTE ACTIVATION ANTIGEN"/>
    <property type="match status" value="1"/>
</dbReference>
<dbReference type="InterPro" id="IPR051713">
    <property type="entry name" value="T-cell_Activation_Regulation"/>
</dbReference>
<evidence type="ECO:0000256" key="13">
    <source>
        <dbReference type="SAM" id="Phobius"/>
    </source>
</evidence>
<dbReference type="GO" id="GO:0009897">
    <property type="term" value="C:external side of plasma membrane"/>
    <property type="evidence" value="ECO:0007669"/>
    <property type="project" value="TreeGrafter"/>
</dbReference>
<evidence type="ECO:0000256" key="10">
    <source>
        <dbReference type="ARBA" id="ARBA00023319"/>
    </source>
</evidence>
<evidence type="ECO:0000256" key="1">
    <source>
        <dbReference type="ARBA" id="ARBA00004251"/>
    </source>
</evidence>
<gene>
    <name evidence="16" type="ORF">HOLleu_05821</name>
</gene>
<feature type="region of interest" description="Disordered" evidence="12">
    <location>
        <begin position="349"/>
        <end position="503"/>
    </location>
</feature>
<dbReference type="SMART" id="SM00409">
    <property type="entry name" value="IG"/>
    <property type="match status" value="1"/>
</dbReference>
<evidence type="ECO:0000256" key="14">
    <source>
        <dbReference type="SAM" id="SignalP"/>
    </source>
</evidence>
<dbReference type="InterPro" id="IPR013106">
    <property type="entry name" value="Ig_V-set"/>
</dbReference>
<evidence type="ECO:0000256" key="4">
    <source>
        <dbReference type="ARBA" id="ARBA00022729"/>
    </source>
</evidence>
<dbReference type="InterPro" id="IPR003599">
    <property type="entry name" value="Ig_sub"/>
</dbReference>
<feature type="compositionally biased region" description="Polar residues" evidence="12">
    <location>
        <begin position="442"/>
        <end position="451"/>
    </location>
</feature>
<sequence length="503" mass="55602">MRTCASMMHAKYTLIVVMVLCYVYHCTADQSSWPRLLYYPGDHANLPCLPQGEATAYFWRRGNSFDRSEQIAYKFQGLPSQTEDGYGEKFKILENGTLTVFSVSQEDEGKYFCRVVSESSEYHASVTLHLKAQTQVYSLTIDKCGSQERCGIFAEVQANLNLTCTASPVPPTTRLRWLNGSEEIKLGLSEVRDVSADQSITISKSVVLSHTWPSLLSCEASGESIPQMTTQVHTSFVQEASGATCTAVIAVLIVFVLLYVITVTIFIIYLRVYRSRGSSNTSVEDVPDASSVTKRLIPPEKSMQTLKDSNERLKLALNEKMTENKNLEKSIELLKDKVLAFKQEGVTDTEANQQNGVEDETDQKVKAQQADQLPSGVTDTEANQQNGVEDETAQKVDAQQARELPSGVTDTGANQQNAGEDNTDRIVEDQQAEELPIGVTVTGANQQNAVEDNTDRIVEDQQAEELPSGVTDTEANQQTDVEDETDEKVEGEPEEDLSRPSFS</sequence>
<accession>A0A9Q1HHN3</accession>
<evidence type="ECO:0000256" key="6">
    <source>
        <dbReference type="ARBA" id="ARBA00023136"/>
    </source>
</evidence>
<comment type="caution">
    <text evidence="16">The sequence shown here is derived from an EMBL/GenBank/DDBJ whole genome shotgun (WGS) entry which is preliminary data.</text>
</comment>
<feature type="compositionally biased region" description="Acidic residues" evidence="12">
    <location>
        <begin position="480"/>
        <end position="495"/>
    </location>
</feature>
<feature type="compositionally biased region" description="Polar residues" evidence="12">
    <location>
        <begin position="369"/>
        <end position="387"/>
    </location>
</feature>
<keyword evidence="17" id="KW-1185">Reference proteome</keyword>
<feature type="chain" id="PRO_5040396688" description="Ig-like domain-containing protein" evidence="14">
    <location>
        <begin position="29"/>
        <end position="503"/>
    </location>
</feature>
<keyword evidence="11" id="KW-0175">Coiled coil</keyword>
<feature type="coiled-coil region" evidence="11">
    <location>
        <begin position="303"/>
        <end position="344"/>
    </location>
</feature>
<feature type="domain" description="Ig-like" evidence="15">
    <location>
        <begin position="160"/>
        <end position="235"/>
    </location>
</feature>
<evidence type="ECO:0000256" key="3">
    <source>
        <dbReference type="ARBA" id="ARBA00022692"/>
    </source>
</evidence>
<organism evidence="16 17">
    <name type="scientific">Holothuria leucospilota</name>
    <name type="common">Black long sea cucumber</name>
    <name type="synonym">Mertensiothuria leucospilota</name>
    <dbReference type="NCBI Taxonomy" id="206669"/>
    <lineage>
        <taxon>Eukaryota</taxon>
        <taxon>Metazoa</taxon>
        <taxon>Echinodermata</taxon>
        <taxon>Eleutherozoa</taxon>
        <taxon>Echinozoa</taxon>
        <taxon>Holothuroidea</taxon>
        <taxon>Aspidochirotacea</taxon>
        <taxon>Aspidochirotida</taxon>
        <taxon>Holothuriidae</taxon>
        <taxon>Holothuria</taxon>
    </lineage>
</organism>
<reference evidence="16" key="1">
    <citation type="submission" date="2021-10" db="EMBL/GenBank/DDBJ databases">
        <title>Tropical sea cucumber genome reveals ecological adaptation and Cuvierian tubules defense mechanism.</title>
        <authorList>
            <person name="Chen T."/>
        </authorList>
    </citation>
    <scope>NUCLEOTIDE SEQUENCE</scope>
    <source>
        <strain evidence="16">Nanhai2018</strain>
        <tissue evidence="16">Muscle</tissue>
    </source>
</reference>
<dbReference type="InterPro" id="IPR036179">
    <property type="entry name" value="Ig-like_dom_sf"/>
</dbReference>
<dbReference type="PROSITE" id="PS50835">
    <property type="entry name" value="IG_LIKE"/>
    <property type="match status" value="2"/>
</dbReference>
<evidence type="ECO:0000256" key="9">
    <source>
        <dbReference type="ARBA" id="ARBA00023180"/>
    </source>
</evidence>
<keyword evidence="6 13" id="KW-0472">Membrane</keyword>
<feature type="compositionally biased region" description="Polar residues" evidence="12">
    <location>
        <begin position="408"/>
        <end position="420"/>
    </location>
</feature>
<dbReference type="GO" id="GO:0006955">
    <property type="term" value="P:immune response"/>
    <property type="evidence" value="ECO:0007669"/>
    <property type="project" value="TreeGrafter"/>
</dbReference>
<keyword evidence="2" id="KW-1003">Cell membrane</keyword>
<dbReference type="InterPro" id="IPR007110">
    <property type="entry name" value="Ig-like_dom"/>
</dbReference>
<dbReference type="EMBL" id="JAIZAY010000002">
    <property type="protein sequence ID" value="KAJ8046964.1"/>
    <property type="molecule type" value="Genomic_DNA"/>
</dbReference>
<keyword evidence="7" id="KW-1015">Disulfide bond</keyword>
<evidence type="ECO:0000256" key="11">
    <source>
        <dbReference type="SAM" id="Coils"/>
    </source>
</evidence>
<dbReference type="GO" id="GO:0007166">
    <property type="term" value="P:cell surface receptor signaling pathway"/>
    <property type="evidence" value="ECO:0007669"/>
    <property type="project" value="TreeGrafter"/>
</dbReference>
<keyword evidence="4 14" id="KW-0732">Signal</keyword>
<proteinExistence type="predicted"/>
<evidence type="ECO:0000313" key="16">
    <source>
        <dbReference type="EMBL" id="KAJ8046964.1"/>
    </source>
</evidence>
<comment type="subcellular location">
    <subcellularLocation>
        <location evidence="1">Cell membrane</location>
        <topology evidence="1">Single-pass type I membrane protein</topology>
    </subcellularLocation>
</comment>
<name>A0A9Q1HHN3_HOLLE</name>
<dbReference type="Gene3D" id="2.60.40.10">
    <property type="entry name" value="Immunoglobulins"/>
    <property type="match status" value="1"/>
</dbReference>
<feature type="transmembrane region" description="Helical" evidence="13">
    <location>
        <begin position="247"/>
        <end position="270"/>
    </location>
</feature>
<evidence type="ECO:0000256" key="2">
    <source>
        <dbReference type="ARBA" id="ARBA00022475"/>
    </source>
</evidence>
<dbReference type="Proteomes" id="UP001152320">
    <property type="component" value="Chromosome 2"/>
</dbReference>
<evidence type="ECO:0000256" key="12">
    <source>
        <dbReference type="SAM" id="MobiDB-lite"/>
    </source>
</evidence>
<feature type="domain" description="Ig-like" evidence="15">
    <location>
        <begin position="41"/>
        <end position="127"/>
    </location>
</feature>
<evidence type="ECO:0000259" key="15">
    <source>
        <dbReference type="PROSITE" id="PS50835"/>
    </source>
</evidence>
<dbReference type="InterPro" id="IPR013783">
    <property type="entry name" value="Ig-like_fold"/>
</dbReference>
<dbReference type="Pfam" id="PF07686">
    <property type="entry name" value="V-set"/>
    <property type="match status" value="1"/>
</dbReference>
<dbReference type="GO" id="GO:0071222">
    <property type="term" value="P:cellular response to lipopolysaccharide"/>
    <property type="evidence" value="ECO:0007669"/>
    <property type="project" value="TreeGrafter"/>
</dbReference>
<dbReference type="SUPFAM" id="SSF48726">
    <property type="entry name" value="Immunoglobulin"/>
    <property type="match status" value="2"/>
</dbReference>
<dbReference type="PANTHER" id="PTHR25466:SF11">
    <property type="entry name" value="GALECTIN 17-RELATED"/>
    <property type="match status" value="1"/>
</dbReference>